<dbReference type="EMBL" id="LSBH01000001">
    <property type="protein sequence ID" value="OAQ87487.1"/>
    <property type="molecule type" value="Genomic_DNA"/>
</dbReference>
<proteinExistence type="predicted"/>
<evidence type="ECO:0000313" key="2">
    <source>
        <dbReference type="EMBL" id="OAQ87487.1"/>
    </source>
</evidence>
<feature type="region of interest" description="Disordered" evidence="1">
    <location>
        <begin position="22"/>
        <end position="43"/>
    </location>
</feature>
<evidence type="ECO:0000313" key="3">
    <source>
        <dbReference type="Proteomes" id="UP000078240"/>
    </source>
</evidence>
<name>A0A179HBB4_PURLI</name>
<sequence>MQSSTRPQELWQILATTRTESVDRLKSPTRDLEPRRAARLSGPGPPSFVLGQILLLTWRCVDWSFVRQDTDSTSWRSMARQGRAARNRPYGDA</sequence>
<dbReference type="AlphaFoldDB" id="A0A179HBB4"/>
<feature type="compositionally biased region" description="Basic and acidic residues" evidence="1">
    <location>
        <begin position="22"/>
        <end position="36"/>
    </location>
</feature>
<organism evidence="2 3">
    <name type="scientific">Purpureocillium lilacinum</name>
    <name type="common">Paecilomyces lilacinus</name>
    <dbReference type="NCBI Taxonomy" id="33203"/>
    <lineage>
        <taxon>Eukaryota</taxon>
        <taxon>Fungi</taxon>
        <taxon>Dikarya</taxon>
        <taxon>Ascomycota</taxon>
        <taxon>Pezizomycotina</taxon>
        <taxon>Sordariomycetes</taxon>
        <taxon>Hypocreomycetidae</taxon>
        <taxon>Hypocreales</taxon>
        <taxon>Ophiocordycipitaceae</taxon>
        <taxon>Purpureocillium</taxon>
    </lineage>
</organism>
<evidence type="ECO:0000256" key="1">
    <source>
        <dbReference type="SAM" id="MobiDB-lite"/>
    </source>
</evidence>
<gene>
    <name evidence="2" type="ORF">VFPBJ_01527</name>
</gene>
<protein>
    <submittedName>
        <fullName evidence="2">Uncharacterized protein</fullName>
    </submittedName>
</protein>
<accession>A0A179HBB4</accession>
<dbReference type="Proteomes" id="UP000078240">
    <property type="component" value="Unassembled WGS sequence"/>
</dbReference>
<feature type="region of interest" description="Disordered" evidence="1">
    <location>
        <begin position="74"/>
        <end position="93"/>
    </location>
</feature>
<comment type="caution">
    <text evidence="2">The sequence shown here is derived from an EMBL/GenBank/DDBJ whole genome shotgun (WGS) entry which is preliminary data.</text>
</comment>
<reference evidence="2 3" key="1">
    <citation type="submission" date="2016-01" db="EMBL/GenBank/DDBJ databases">
        <title>Biosynthesis of antibiotic leucinostatins and their inhibition on Phytophthora in bio-control Purpureocillium lilacinum.</title>
        <authorList>
            <person name="Wang G."/>
            <person name="Liu Z."/>
            <person name="Lin R."/>
            <person name="Li E."/>
            <person name="Mao Z."/>
            <person name="Ling J."/>
            <person name="Yin W."/>
            <person name="Xie B."/>
        </authorList>
    </citation>
    <scope>NUCLEOTIDE SEQUENCE [LARGE SCALE GENOMIC DNA]</scope>
    <source>
        <strain evidence="2">PLBJ-1</strain>
    </source>
</reference>